<dbReference type="EMBL" id="JAQNDK010000001">
    <property type="protein sequence ID" value="MDC0676748.1"/>
    <property type="molecule type" value="Genomic_DNA"/>
</dbReference>
<evidence type="ECO:0000313" key="3">
    <source>
        <dbReference type="Proteomes" id="UP001217485"/>
    </source>
</evidence>
<evidence type="ECO:0000313" key="2">
    <source>
        <dbReference type="EMBL" id="MDC0676748.1"/>
    </source>
</evidence>
<comment type="caution">
    <text evidence="2">The sequence shown here is derived from an EMBL/GenBank/DDBJ whole genome shotgun (WGS) entry which is preliminary data.</text>
</comment>
<dbReference type="InterPro" id="IPR006311">
    <property type="entry name" value="TAT_signal"/>
</dbReference>
<evidence type="ECO:0000256" key="1">
    <source>
        <dbReference type="SAM" id="MobiDB-lite"/>
    </source>
</evidence>
<dbReference type="RefSeq" id="WP_272093522.1">
    <property type="nucleotide sequence ID" value="NZ_JAQNDK010000001.1"/>
</dbReference>
<organism evidence="2 3">
    <name type="scientific">Sorangium atrum</name>
    <dbReference type="NCBI Taxonomy" id="2995308"/>
    <lineage>
        <taxon>Bacteria</taxon>
        <taxon>Pseudomonadati</taxon>
        <taxon>Myxococcota</taxon>
        <taxon>Polyangia</taxon>
        <taxon>Polyangiales</taxon>
        <taxon>Polyangiaceae</taxon>
        <taxon>Sorangium</taxon>
    </lineage>
</organism>
<accession>A0ABT5BTL6</accession>
<reference evidence="2 3" key="1">
    <citation type="submission" date="2023-01" db="EMBL/GenBank/DDBJ databases">
        <title>Minimal conservation of predation-associated metabolite biosynthetic gene clusters underscores biosynthetic potential of Myxococcota including descriptions for ten novel species: Archangium lansinium sp. nov., Myxococcus landrumus sp. nov., Nannocystis bai.</title>
        <authorList>
            <person name="Ahearne A."/>
            <person name="Stevens C."/>
            <person name="Dowd S."/>
        </authorList>
    </citation>
    <scope>NUCLEOTIDE SEQUENCE [LARGE SCALE GENOMIC DNA]</scope>
    <source>
        <strain evidence="2 3">WIWO2</strain>
    </source>
</reference>
<dbReference type="Proteomes" id="UP001217485">
    <property type="component" value="Unassembled WGS sequence"/>
</dbReference>
<protein>
    <submittedName>
        <fullName evidence="2">DUF1552 domain-containing protein</fullName>
    </submittedName>
</protein>
<dbReference type="Pfam" id="PF07586">
    <property type="entry name" value="HXXSHH"/>
    <property type="match status" value="1"/>
</dbReference>
<sequence>MVMSNFRLSRRAVLRGAGAIAIALPWLEIMGTERTASAAPAPAKRFLSVYTPGGTVMNRWRPTGTETSFTLGPILSPLAPVQDKLLVVDGLDMKSAVGEQHQAGIIAWLSGTTQAPNGGYGGGPSIDQVIASRISAGQKAKASIEIAVRWATGKSHGLLSPMNAANFESTAPFRPIAPRLDPTEIFTDLFGTLDPSAGNDAARRLARKKSILDFLDGRYSALSSRLGAADAQKIDQHLTKIREIEKSLDTAAPVETSACKAPTKVDTSDYNPRTGLSADNDGKVKDTSTDAAIPKVGKLMMDMLVMSLACDITAVGTLQWSDTEAKHTFPWLNLSEHHHFYQHDGGFRAAECELICNWYSKQHLYLLQEMAKIDMGGHSLLDESVVFFGSELSDPPSHNKSNMPFLLAGGGGGLRTGRWVRYPNLSHNNLLVSILNLFGDNRNTFGDPKFCTGPLTNLT</sequence>
<proteinExistence type="predicted"/>
<dbReference type="PROSITE" id="PS51318">
    <property type="entry name" value="TAT"/>
    <property type="match status" value="1"/>
</dbReference>
<name>A0ABT5BTL6_9BACT</name>
<feature type="region of interest" description="Disordered" evidence="1">
    <location>
        <begin position="262"/>
        <end position="284"/>
    </location>
</feature>
<gene>
    <name evidence="2" type="ORF">POL72_03280</name>
</gene>
<keyword evidence="3" id="KW-1185">Reference proteome</keyword>
<dbReference type="InterPro" id="IPR011447">
    <property type="entry name" value="DUF1552"/>
</dbReference>